<organism evidence="5 6">
    <name type="scientific">Myxozyma melibiosi</name>
    <dbReference type="NCBI Taxonomy" id="54550"/>
    <lineage>
        <taxon>Eukaryota</taxon>
        <taxon>Fungi</taxon>
        <taxon>Dikarya</taxon>
        <taxon>Ascomycota</taxon>
        <taxon>Saccharomycotina</taxon>
        <taxon>Lipomycetes</taxon>
        <taxon>Lipomycetales</taxon>
        <taxon>Lipomycetaceae</taxon>
        <taxon>Myxozyma</taxon>
    </lineage>
</organism>
<dbReference type="Proteomes" id="UP001498771">
    <property type="component" value="Unassembled WGS sequence"/>
</dbReference>
<dbReference type="Pfam" id="PF02582">
    <property type="entry name" value="DUF155"/>
    <property type="match status" value="1"/>
</dbReference>
<comment type="similarity">
    <text evidence="1">Belongs to the RMD1/sif2 family.</text>
</comment>
<name>A0ABR1FAC2_9ASCO</name>
<dbReference type="InterPro" id="IPR003734">
    <property type="entry name" value="DUF155"/>
</dbReference>
<feature type="compositionally biased region" description="Acidic residues" evidence="2">
    <location>
        <begin position="35"/>
        <end position="47"/>
    </location>
</feature>
<keyword evidence="3" id="KW-0472">Membrane</keyword>
<dbReference type="InterPro" id="IPR051624">
    <property type="entry name" value="RMD1/Sad1-interacting"/>
</dbReference>
<feature type="compositionally biased region" description="Low complexity" evidence="2">
    <location>
        <begin position="62"/>
        <end position="79"/>
    </location>
</feature>
<evidence type="ECO:0000256" key="2">
    <source>
        <dbReference type="SAM" id="MobiDB-lite"/>
    </source>
</evidence>
<keyword evidence="3" id="KW-1133">Transmembrane helix</keyword>
<proteinExistence type="inferred from homology"/>
<evidence type="ECO:0000256" key="3">
    <source>
        <dbReference type="SAM" id="Phobius"/>
    </source>
</evidence>
<accession>A0ABR1FAC2</accession>
<evidence type="ECO:0000256" key="1">
    <source>
        <dbReference type="ARBA" id="ARBA00008306"/>
    </source>
</evidence>
<feature type="domain" description="DUF155" evidence="4">
    <location>
        <begin position="306"/>
        <end position="496"/>
    </location>
</feature>
<feature type="compositionally biased region" description="Basic and acidic residues" evidence="2">
    <location>
        <begin position="271"/>
        <end position="292"/>
    </location>
</feature>
<feature type="compositionally biased region" description="Acidic residues" evidence="2">
    <location>
        <begin position="80"/>
        <end position="92"/>
    </location>
</feature>
<dbReference type="GeneID" id="90036293"/>
<keyword evidence="6" id="KW-1185">Reference proteome</keyword>
<protein>
    <recommendedName>
        <fullName evidence="4">DUF155 domain-containing protein</fullName>
    </recommendedName>
</protein>
<dbReference type="EMBL" id="JBBJBU010000002">
    <property type="protein sequence ID" value="KAK7206785.1"/>
    <property type="molecule type" value="Genomic_DNA"/>
</dbReference>
<gene>
    <name evidence="5" type="ORF">BZA70DRAFT_255441</name>
</gene>
<feature type="region of interest" description="Disordered" evidence="2">
    <location>
        <begin position="1"/>
        <end position="104"/>
    </location>
</feature>
<dbReference type="PANTHER" id="PTHR16255:SF4">
    <property type="entry name" value="SPORULATION PROTEIN RMD8"/>
    <property type="match status" value="1"/>
</dbReference>
<evidence type="ECO:0000259" key="4">
    <source>
        <dbReference type="Pfam" id="PF02582"/>
    </source>
</evidence>
<keyword evidence="3" id="KW-0812">Transmembrane</keyword>
<evidence type="ECO:0000313" key="6">
    <source>
        <dbReference type="Proteomes" id="UP001498771"/>
    </source>
</evidence>
<reference evidence="5 6" key="1">
    <citation type="submission" date="2024-03" db="EMBL/GenBank/DDBJ databases">
        <title>Genome-scale model development and genomic sequencing of the oleaginous clade Lipomyces.</title>
        <authorList>
            <consortium name="Lawrence Berkeley National Laboratory"/>
            <person name="Czajka J.J."/>
            <person name="Han Y."/>
            <person name="Kim J."/>
            <person name="Mondo S.J."/>
            <person name="Hofstad B.A."/>
            <person name="Robles A."/>
            <person name="Haridas S."/>
            <person name="Riley R."/>
            <person name="LaButti K."/>
            <person name="Pangilinan J."/>
            <person name="Andreopoulos W."/>
            <person name="Lipzen A."/>
            <person name="Yan J."/>
            <person name="Wang M."/>
            <person name="Ng V."/>
            <person name="Grigoriev I.V."/>
            <person name="Spatafora J.W."/>
            <person name="Magnuson J.K."/>
            <person name="Baker S.E."/>
            <person name="Pomraning K.R."/>
        </authorList>
    </citation>
    <scope>NUCLEOTIDE SEQUENCE [LARGE SCALE GENOMIC DNA]</scope>
    <source>
        <strain evidence="5 6">Phaff 52-87</strain>
    </source>
</reference>
<comment type="caution">
    <text evidence="5">The sequence shown here is derived from an EMBL/GenBank/DDBJ whole genome shotgun (WGS) entry which is preliminary data.</text>
</comment>
<sequence>MQSRLPQRNPRLMIQASRTSKPRRRIVSGYTAYHDDEEDEDEDDEDGNNGTSSGYGRRYDLDGGNANSGSDSSDDSGSGSDDESMIGDEDYEEAQRRPGRRVVYLPPVPEPAGHYNELHPTVAGTRRVTAYHIAEEFDLRQINKFAMQTHDVVDSLGFEGNGDDDALYLSYGLPMVPGKDGYRVRSGRREAYFPLAAATKAVGYFGGSGKRAADASGGVSAVNDEREMEPTSAVDDDSKALLRPGPETTEFSSEQQEQEQQEQQEQQQYSREVDHDDYFGDDHHSDDGNEDYAEHMYNESTQRAELFLFGYGVVVFWNFTETQERDIMADFMFSNHDATAFGGNLMSRILPEHDRETETFRFEYTMNENSRIFNDLIILRAHRSNKLNVKSKLTMSHAIAQSTILSYFETKMETVTIRELEIVPARLALLGTTPRLTREDLLKIEGKLFGLRVEVNLSSSVLDVPTFFWETEPGMQEFYDMVREYLEIKPRIKILNKRCQVFLDLADILGDSIAERNMSRITWIIIVLIVVSLCVTTLEIIMRFSVLSKLQPVPIDDDGASSAAINATADSPHAYLA</sequence>
<feature type="region of interest" description="Disordered" evidence="2">
    <location>
        <begin position="213"/>
        <end position="292"/>
    </location>
</feature>
<dbReference type="PANTHER" id="PTHR16255">
    <property type="entry name" value="REQUIRED FOR MEIOTIC NUCLEAR DIVISION PROTEIN 1 HOMOLOG"/>
    <property type="match status" value="1"/>
</dbReference>
<dbReference type="RefSeq" id="XP_064769818.1">
    <property type="nucleotide sequence ID" value="XM_064910781.1"/>
</dbReference>
<evidence type="ECO:0000313" key="5">
    <source>
        <dbReference type="EMBL" id="KAK7206785.1"/>
    </source>
</evidence>
<feature type="transmembrane region" description="Helical" evidence="3">
    <location>
        <begin position="521"/>
        <end position="541"/>
    </location>
</feature>